<dbReference type="RefSeq" id="WP_175324932.1">
    <property type="nucleotide sequence ID" value="NZ_BAAAWP010000001.1"/>
</dbReference>
<dbReference type="AlphaFoldDB" id="A0A850DQC7"/>
<name>A0A850DQC7_9MICO</name>
<dbReference type="Proteomes" id="UP000539146">
    <property type="component" value="Unassembled WGS sequence"/>
</dbReference>
<organism evidence="1 2">
    <name type="scientific">Curtobacterium citreum</name>
    <dbReference type="NCBI Taxonomy" id="2036"/>
    <lineage>
        <taxon>Bacteria</taxon>
        <taxon>Bacillati</taxon>
        <taxon>Actinomycetota</taxon>
        <taxon>Actinomycetes</taxon>
        <taxon>Micrococcales</taxon>
        <taxon>Microbacteriaceae</taxon>
        <taxon>Curtobacterium</taxon>
    </lineage>
</organism>
<proteinExistence type="predicted"/>
<protein>
    <submittedName>
        <fullName evidence="1">Uncharacterized protein</fullName>
    </submittedName>
</protein>
<dbReference type="EMBL" id="JABMCG010000052">
    <property type="protein sequence ID" value="NUU26725.1"/>
    <property type="molecule type" value="Genomic_DNA"/>
</dbReference>
<sequence length="206" mass="21877">MDIETLQQLTGAPRLLAQQVLEGDRRNWEPTADQAHLEHAILLRLGLLARGHTPSTVEPAIRWIEARRSSVVVHTGDGFDLDALVGAVTPELAEGALTNGIAALRSGPSMRGVVLYRDGVDAALILAGTSYHDWRRAIDRLRTIAGNPYFVTEGGLTAEETAAISAGSWSTSSHGSAILRTIGTLQALPHTRIDVGTAAGLVDSFA</sequence>
<reference evidence="1 2" key="1">
    <citation type="submission" date="2020-05" db="EMBL/GenBank/DDBJ databases">
        <title>Genome Sequencing of Type Strains.</title>
        <authorList>
            <person name="Lemaire J.F."/>
            <person name="Inderbitzin P."/>
            <person name="Gregorio O.A."/>
            <person name="Collins S.B."/>
            <person name="Wespe N."/>
            <person name="Knight-Connoni V."/>
        </authorList>
    </citation>
    <scope>NUCLEOTIDE SEQUENCE [LARGE SCALE GENOMIC DNA]</scope>
    <source>
        <strain evidence="1 2">DSM 20512</strain>
    </source>
</reference>
<evidence type="ECO:0000313" key="2">
    <source>
        <dbReference type="Proteomes" id="UP000539146"/>
    </source>
</evidence>
<accession>A0A850DQC7</accession>
<gene>
    <name evidence="1" type="ORF">HP467_01145</name>
</gene>
<evidence type="ECO:0000313" key="1">
    <source>
        <dbReference type="EMBL" id="NUU26725.1"/>
    </source>
</evidence>
<comment type="caution">
    <text evidence="1">The sequence shown here is derived from an EMBL/GenBank/DDBJ whole genome shotgun (WGS) entry which is preliminary data.</text>
</comment>